<name>A0A916UGK4_9HYPH</name>
<accession>A0A916UGK4</accession>
<dbReference type="AlphaFoldDB" id="A0A916UGK4"/>
<proteinExistence type="predicted"/>
<reference evidence="1" key="1">
    <citation type="journal article" date="2014" name="Int. J. Syst. Evol. Microbiol.">
        <title>Complete genome sequence of Corynebacterium casei LMG S-19264T (=DSM 44701T), isolated from a smear-ripened cheese.</title>
        <authorList>
            <consortium name="US DOE Joint Genome Institute (JGI-PGF)"/>
            <person name="Walter F."/>
            <person name="Albersmeier A."/>
            <person name="Kalinowski J."/>
            <person name="Ruckert C."/>
        </authorList>
    </citation>
    <scope>NUCLEOTIDE SEQUENCE</scope>
    <source>
        <strain evidence="1">CGMCC 1.12919</strain>
    </source>
</reference>
<comment type="caution">
    <text evidence="1">The sequence shown here is derived from an EMBL/GenBank/DDBJ whole genome shotgun (WGS) entry which is preliminary data.</text>
</comment>
<reference evidence="1" key="2">
    <citation type="submission" date="2020-09" db="EMBL/GenBank/DDBJ databases">
        <authorList>
            <person name="Sun Q."/>
            <person name="Zhou Y."/>
        </authorList>
    </citation>
    <scope>NUCLEOTIDE SEQUENCE</scope>
    <source>
        <strain evidence="1">CGMCC 1.12919</strain>
    </source>
</reference>
<dbReference type="Proteomes" id="UP000637002">
    <property type="component" value="Unassembled WGS sequence"/>
</dbReference>
<organism evidence="1 2">
    <name type="scientific">Chelatococcus reniformis</name>
    <dbReference type="NCBI Taxonomy" id="1494448"/>
    <lineage>
        <taxon>Bacteria</taxon>
        <taxon>Pseudomonadati</taxon>
        <taxon>Pseudomonadota</taxon>
        <taxon>Alphaproteobacteria</taxon>
        <taxon>Hyphomicrobiales</taxon>
        <taxon>Chelatococcaceae</taxon>
        <taxon>Chelatococcus</taxon>
    </lineage>
</organism>
<gene>
    <name evidence="1" type="ORF">GCM10010994_33170</name>
</gene>
<dbReference type="EMBL" id="BMGG01000005">
    <property type="protein sequence ID" value="GGC72111.1"/>
    <property type="molecule type" value="Genomic_DNA"/>
</dbReference>
<dbReference type="RefSeq" id="WP_188610268.1">
    <property type="nucleotide sequence ID" value="NZ_BMGG01000005.1"/>
</dbReference>
<sequence length="189" mass="19622">MLLNGAALAPISYAVISAEWDFNKVQNKTATICLNAARAAQFKDLAARRGVTVGGLVEQIIADAIAAGELPDTLPGYYIAIDHRKARVSLAIEGEQVVNMSQAGAQSLAEAIATISDRNGSVTLVADVEPAIEVRRVGAAVALSVAGSTNTIGRSVASDLIRQVRKAADSLAANTEAKALQIKKKTVSV</sequence>
<keyword evidence="2" id="KW-1185">Reference proteome</keyword>
<evidence type="ECO:0000313" key="1">
    <source>
        <dbReference type="EMBL" id="GGC72111.1"/>
    </source>
</evidence>
<protein>
    <submittedName>
        <fullName evidence="1">Uncharacterized protein</fullName>
    </submittedName>
</protein>
<evidence type="ECO:0000313" key="2">
    <source>
        <dbReference type="Proteomes" id="UP000637002"/>
    </source>
</evidence>